<dbReference type="InterPro" id="IPR001296">
    <property type="entry name" value="Glyco_trans_1"/>
</dbReference>
<feature type="domain" description="Glycosyltransferase subfamily 4-like N-terminal" evidence="3">
    <location>
        <begin position="49"/>
        <end position="205"/>
    </location>
</feature>
<feature type="domain" description="Glycosyl transferase family 1" evidence="2">
    <location>
        <begin position="217"/>
        <end position="370"/>
    </location>
</feature>
<evidence type="ECO:0000259" key="2">
    <source>
        <dbReference type="Pfam" id="PF00534"/>
    </source>
</evidence>
<dbReference type="SUPFAM" id="SSF53756">
    <property type="entry name" value="UDP-Glycosyltransferase/glycogen phosphorylase"/>
    <property type="match status" value="1"/>
</dbReference>
<accession>A0A3E2UA84</accession>
<dbReference type="Proteomes" id="UP000260783">
    <property type="component" value="Unassembled WGS sequence"/>
</dbReference>
<dbReference type="AlphaFoldDB" id="A0A3E2UA84"/>
<gene>
    <name evidence="4" type="ORF">DWZ04_14870</name>
</gene>
<name>A0A3E2UA84_9FIRM</name>
<dbReference type="Pfam" id="PF00534">
    <property type="entry name" value="Glycos_transf_1"/>
    <property type="match status" value="1"/>
</dbReference>
<dbReference type="Pfam" id="PF13439">
    <property type="entry name" value="Glyco_transf_4"/>
    <property type="match status" value="1"/>
</dbReference>
<dbReference type="PANTHER" id="PTHR46401:SF2">
    <property type="entry name" value="GLYCOSYLTRANSFERASE WBBK-RELATED"/>
    <property type="match status" value="1"/>
</dbReference>
<protein>
    <submittedName>
        <fullName evidence="4">Glycosyltransferase</fullName>
    </submittedName>
</protein>
<dbReference type="EMBL" id="QVEW01000023">
    <property type="protein sequence ID" value="RGB93105.1"/>
    <property type="molecule type" value="Genomic_DNA"/>
</dbReference>
<evidence type="ECO:0000259" key="3">
    <source>
        <dbReference type="Pfam" id="PF13439"/>
    </source>
</evidence>
<dbReference type="PANTHER" id="PTHR46401">
    <property type="entry name" value="GLYCOSYLTRANSFERASE WBBK-RELATED"/>
    <property type="match status" value="1"/>
</dbReference>
<evidence type="ECO:0000256" key="1">
    <source>
        <dbReference type="ARBA" id="ARBA00022679"/>
    </source>
</evidence>
<comment type="caution">
    <text evidence="4">The sequence shown here is derived from an EMBL/GenBank/DDBJ whole genome shotgun (WGS) entry which is preliminary data.</text>
</comment>
<dbReference type="CDD" id="cd03801">
    <property type="entry name" value="GT4_PimA-like"/>
    <property type="match status" value="1"/>
</dbReference>
<dbReference type="GO" id="GO:0016757">
    <property type="term" value="F:glycosyltransferase activity"/>
    <property type="evidence" value="ECO:0007669"/>
    <property type="project" value="InterPro"/>
</dbReference>
<dbReference type="InterPro" id="IPR028098">
    <property type="entry name" value="Glyco_trans_4-like_N"/>
</dbReference>
<proteinExistence type="predicted"/>
<evidence type="ECO:0000313" key="4">
    <source>
        <dbReference type="EMBL" id="RGB93105.1"/>
    </source>
</evidence>
<keyword evidence="1 4" id="KW-0808">Transferase</keyword>
<organism evidence="4 5">
    <name type="scientific">Faecalibacterium prausnitzii</name>
    <dbReference type="NCBI Taxonomy" id="853"/>
    <lineage>
        <taxon>Bacteria</taxon>
        <taxon>Bacillati</taxon>
        <taxon>Bacillota</taxon>
        <taxon>Clostridia</taxon>
        <taxon>Eubacteriales</taxon>
        <taxon>Oscillospiraceae</taxon>
        <taxon>Faecalibacterium</taxon>
    </lineage>
</organism>
<dbReference type="Gene3D" id="3.40.50.2000">
    <property type="entry name" value="Glycogen Phosphorylase B"/>
    <property type="match status" value="2"/>
</dbReference>
<evidence type="ECO:0000313" key="5">
    <source>
        <dbReference type="Proteomes" id="UP000260783"/>
    </source>
</evidence>
<reference evidence="4 5" key="1">
    <citation type="submission" date="2018-08" db="EMBL/GenBank/DDBJ databases">
        <title>A genome reference for cultivated species of the human gut microbiota.</title>
        <authorList>
            <person name="Zou Y."/>
            <person name="Xue W."/>
            <person name="Luo G."/>
        </authorList>
    </citation>
    <scope>NUCLEOTIDE SEQUENCE [LARGE SCALE GENOMIC DNA]</scope>
    <source>
        <strain evidence="4 5">AF29-11BH</strain>
    </source>
</reference>
<sequence>MRLSDAYVTIKIYQCGGNGIGRGYITERKEVVVVKVAMIGHKDFPSRSGGVEVMVGGLARSLVERGYDVTVYNRGLEKHHNVYDVDGVHARRVFTLQKPALNATIYSFLATFDALFRGYDVLHYHAIGPSVPLLIAKIFGKHTVCTVHGLNWKVDKWRGFASRYMKLGERIAAKYADDLVVLSETEWNYFLQKYDRASILIPNAIRFYEKRACSLIREKYGLARGEYILYVGRISPEKGTLDLVEGYRKAKTGKKLVLVGPLDDSEYCRAVQQQAQNDPNIIMTDYVVGDPLKELYSNCGLFVLPSHTEGLSLSLLEALSIGARCLVSDIPENTVVTDIYGAAFKPEDTDDLARALERECAQEYPDAMRQQQIQYIHTNFEYEVMLDRYEEVYHHVVGDPLKAMPSTLKKGRVPAGAKA</sequence>